<accession>A0ABD2ZYX7</accession>
<dbReference type="Proteomes" id="UP001630127">
    <property type="component" value="Unassembled WGS sequence"/>
</dbReference>
<evidence type="ECO:0000313" key="2">
    <source>
        <dbReference type="Proteomes" id="UP001630127"/>
    </source>
</evidence>
<dbReference type="EMBL" id="JBJUIK010000006">
    <property type="protein sequence ID" value="KAL3524669.1"/>
    <property type="molecule type" value="Genomic_DNA"/>
</dbReference>
<keyword evidence="2" id="KW-1185">Reference proteome</keyword>
<protein>
    <submittedName>
        <fullName evidence="1">Uncharacterized protein</fullName>
    </submittedName>
</protein>
<dbReference type="AlphaFoldDB" id="A0ABD2ZYX7"/>
<proteinExistence type="predicted"/>
<name>A0ABD2ZYX7_9GENT</name>
<sequence>MSEIGMPIFDEGVDLDKAKKWFGMIEEIMVLLKALEPLKPQAFMKYFPPTLTVQKQKEFTMLKHKPSMSIAMQYPALGIGPSHAIVKKKGMLDYKLKNCPNSPSPPTPTGG</sequence>
<reference evidence="1 2" key="1">
    <citation type="submission" date="2024-11" db="EMBL/GenBank/DDBJ databases">
        <title>A near-complete genome assembly of Cinchona calisaya.</title>
        <authorList>
            <person name="Lian D.C."/>
            <person name="Zhao X.W."/>
            <person name="Wei L."/>
        </authorList>
    </citation>
    <scope>NUCLEOTIDE SEQUENCE [LARGE SCALE GENOMIC DNA]</scope>
    <source>
        <tissue evidence="1">Nenye</tissue>
    </source>
</reference>
<organism evidence="1 2">
    <name type="scientific">Cinchona calisaya</name>
    <dbReference type="NCBI Taxonomy" id="153742"/>
    <lineage>
        <taxon>Eukaryota</taxon>
        <taxon>Viridiplantae</taxon>
        <taxon>Streptophyta</taxon>
        <taxon>Embryophyta</taxon>
        <taxon>Tracheophyta</taxon>
        <taxon>Spermatophyta</taxon>
        <taxon>Magnoliopsida</taxon>
        <taxon>eudicotyledons</taxon>
        <taxon>Gunneridae</taxon>
        <taxon>Pentapetalae</taxon>
        <taxon>asterids</taxon>
        <taxon>lamiids</taxon>
        <taxon>Gentianales</taxon>
        <taxon>Rubiaceae</taxon>
        <taxon>Cinchonoideae</taxon>
        <taxon>Cinchoneae</taxon>
        <taxon>Cinchona</taxon>
    </lineage>
</organism>
<comment type="caution">
    <text evidence="1">The sequence shown here is derived from an EMBL/GenBank/DDBJ whole genome shotgun (WGS) entry which is preliminary data.</text>
</comment>
<evidence type="ECO:0000313" key="1">
    <source>
        <dbReference type="EMBL" id="KAL3524669.1"/>
    </source>
</evidence>
<gene>
    <name evidence="1" type="ORF">ACH5RR_013041</name>
</gene>